<evidence type="ECO:0000313" key="2">
    <source>
        <dbReference type="Proteomes" id="UP000214588"/>
    </source>
</evidence>
<organism evidence="1 2">
    <name type="scientific">Natranaerobius trueperi</name>
    <dbReference type="NCBI Taxonomy" id="759412"/>
    <lineage>
        <taxon>Bacteria</taxon>
        <taxon>Bacillati</taxon>
        <taxon>Bacillota</taxon>
        <taxon>Clostridia</taxon>
        <taxon>Natranaerobiales</taxon>
        <taxon>Natranaerobiaceae</taxon>
        <taxon>Natranaerobius</taxon>
    </lineage>
</organism>
<accession>A0A226BYJ1</accession>
<dbReference type="Proteomes" id="UP000214588">
    <property type="component" value="Unassembled WGS sequence"/>
</dbReference>
<dbReference type="RefSeq" id="WP_089023449.1">
    <property type="nucleotide sequence ID" value="NZ_NIQC01000011.1"/>
</dbReference>
<reference evidence="1 2" key="1">
    <citation type="submission" date="2017-06" db="EMBL/GenBank/DDBJ databases">
        <title>Draft Genome Sequence of Natranaerobius trueperi halophilic, alkalithermophilic bacteria from soda lakes.</title>
        <authorList>
            <person name="Zhao B."/>
        </authorList>
    </citation>
    <scope>NUCLEOTIDE SEQUENCE [LARGE SCALE GENOMIC DNA]</scope>
    <source>
        <strain evidence="1 2">DSM 18760</strain>
    </source>
</reference>
<gene>
    <name evidence="1" type="ORF">CDO51_06300</name>
</gene>
<dbReference type="InterPro" id="IPR019271">
    <property type="entry name" value="DUF2284_metal-binding"/>
</dbReference>
<keyword evidence="2" id="KW-1185">Reference proteome</keyword>
<dbReference type="AlphaFoldDB" id="A0A226BYJ1"/>
<dbReference type="EMBL" id="NIQC01000011">
    <property type="protein sequence ID" value="OWZ83842.1"/>
    <property type="molecule type" value="Genomic_DNA"/>
</dbReference>
<sequence length="177" mass="20982">MNYKHLEQLFKKHKFYDFKWIKARNIVIKQWVRFKCLFMCNTYGTKSVCPPNMPTIKECEKFFLEYTDAAILRVEIETSSDEVSAILHDMDDRLMELEKEVFFLGYYKVMTFPATICYRCEKCSRNINTCNNKELSRPTPEALGVDLFETVKKVGYSIEVLSTNNQKMNRYAILMIE</sequence>
<dbReference type="Pfam" id="PF10050">
    <property type="entry name" value="DUF2284"/>
    <property type="match status" value="1"/>
</dbReference>
<dbReference type="OrthoDB" id="5420534at2"/>
<comment type="caution">
    <text evidence="1">The sequence shown here is derived from an EMBL/GenBank/DDBJ whole genome shotgun (WGS) entry which is preliminary data.</text>
</comment>
<evidence type="ECO:0000313" key="1">
    <source>
        <dbReference type="EMBL" id="OWZ83842.1"/>
    </source>
</evidence>
<name>A0A226BYJ1_9FIRM</name>
<protein>
    <submittedName>
        <fullName evidence="1">Metal-binding protein</fullName>
    </submittedName>
</protein>
<proteinExistence type="predicted"/>